<evidence type="ECO:0000256" key="1">
    <source>
        <dbReference type="ARBA" id="ARBA00001966"/>
    </source>
</evidence>
<keyword evidence="5" id="KW-0249">Electron transport</keyword>
<dbReference type="GO" id="GO:0051536">
    <property type="term" value="F:iron-sulfur cluster binding"/>
    <property type="evidence" value="ECO:0007669"/>
    <property type="project" value="UniProtKB-KW"/>
</dbReference>
<evidence type="ECO:0000313" key="9">
    <source>
        <dbReference type="EMBL" id="GBH34636.1"/>
    </source>
</evidence>
<dbReference type="GO" id="GO:0044183">
    <property type="term" value="F:protein folding chaperone"/>
    <property type="evidence" value="ECO:0007669"/>
    <property type="project" value="TreeGrafter"/>
</dbReference>
<evidence type="ECO:0000313" key="10">
    <source>
        <dbReference type="Proteomes" id="UP000245829"/>
    </source>
</evidence>
<dbReference type="PROSITE" id="PS51379">
    <property type="entry name" value="4FE4S_FER_2"/>
    <property type="match status" value="1"/>
</dbReference>
<keyword evidence="3 5" id="KW-0408">Iron</keyword>
<dbReference type="GO" id="GO:0051087">
    <property type="term" value="F:protein-folding chaperone binding"/>
    <property type="evidence" value="ECO:0007669"/>
    <property type="project" value="TreeGrafter"/>
</dbReference>
<dbReference type="CDD" id="cd06257">
    <property type="entry name" value="DnaJ"/>
    <property type="match status" value="1"/>
</dbReference>
<proteinExistence type="predicted"/>
<dbReference type="Pfam" id="PF00226">
    <property type="entry name" value="DnaJ"/>
    <property type="match status" value="1"/>
</dbReference>
<dbReference type="SUPFAM" id="SSF54862">
    <property type="entry name" value="4Fe-4S ferredoxins"/>
    <property type="match status" value="1"/>
</dbReference>
<protein>
    <recommendedName>
        <fullName evidence="5">Ferredoxin</fullName>
    </recommendedName>
</protein>
<dbReference type="Pfam" id="PF13370">
    <property type="entry name" value="Fer4_13"/>
    <property type="match status" value="1"/>
</dbReference>
<sequence length="238" mass="27602">MQLFLSYDKSLSSVNTYQAIKVLNVNQDSSQDEIKAAYRKLALEWHPDKNKNAVSDTEFKKITEAYNFLKKNHNHQNSSSQKKHAEKPNTKTRYKKKPQWGAPDDGGIPEQDWSKYTREFEEGDPDFWKEYERKFWEEYNARVRPDGRNGEYEKAQEPKKQPNLFVDVDKSRCIGCCSCEMIAPDVFEINKESRSNPKSSVINQKGAGVNKIMNAAETCPTKAIIVENIDSNERLYPY</sequence>
<dbReference type="GO" id="GO:0051082">
    <property type="term" value="F:unfolded protein binding"/>
    <property type="evidence" value="ECO:0007669"/>
    <property type="project" value="TreeGrafter"/>
</dbReference>
<feature type="domain" description="J" evidence="7">
    <location>
        <begin position="18"/>
        <end position="98"/>
    </location>
</feature>
<evidence type="ECO:0000256" key="2">
    <source>
        <dbReference type="ARBA" id="ARBA00022723"/>
    </source>
</evidence>
<dbReference type="AlphaFoldDB" id="A0A2S2KSK2"/>
<dbReference type="Proteomes" id="UP000245829">
    <property type="component" value="Unassembled WGS sequence"/>
</dbReference>
<evidence type="ECO:0000256" key="4">
    <source>
        <dbReference type="ARBA" id="ARBA00023014"/>
    </source>
</evidence>
<reference evidence="9 10" key="1">
    <citation type="submission" date="2018-05" db="EMBL/GenBank/DDBJ databases">
        <title>genome sequencing of Nitrosopumilus sp. NM25.</title>
        <authorList>
            <person name="Mori K."/>
            <person name="Nakagawa T."/>
        </authorList>
    </citation>
    <scope>NUCLEOTIDE SEQUENCE [LARGE SCALE GENOMIC DNA]</scope>
    <source>
        <strain evidence="9 10">NM25</strain>
    </source>
</reference>
<evidence type="ECO:0000256" key="5">
    <source>
        <dbReference type="RuleBase" id="RU368020"/>
    </source>
</evidence>
<dbReference type="PRINTS" id="PR00352">
    <property type="entry name" value="3FE4SFRDOXIN"/>
</dbReference>
<dbReference type="InterPro" id="IPR036869">
    <property type="entry name" value="J_dom_sf"/>
</dbReference>
<dbReference type="PANTHER" id="PTHR43948">
    <property type="entry name" value="DNAJ HOMOLOG SUBFAMILY B"/>
    <property type="match status" value="1"/>
</dbReference>
<dbReference type="Gene3D" id="1.10.287.110">
    <property type="entry name" value="DnaJ domain"/>
    <property type="match status" value="1"/>
</dbReference>
<feature type="region of interest" description="Disordered" evidence="6">
    <location>
        <begin position="71"/>
        <end position="116"/>
    </location>
</feature>
<evidence type="ECO:0000256" key="6">
    <source>
        <dbReference type="SAM" id="MobiDB-lite"/>
    </source>
</evidence>
<evidence type="ECO:0000256" key="3">
    <source>
        <dbReference type="ARBA" id="ARBA00023004"/>
    </source>
</evidence>
<dbReference type="GO" id="GO:0005506">
    <property type="term" value="F:iron ion binding"/>
    <property type="evidence" value="ECO:0007669"/>
    <property type="project" value="UniProtKB-UniRule"/>
</dbReference>
<evidence type="ECO:0000259" key="8">
    <source>
        <dbReference type="PROSITE" id="PS51379"/>
    </source>
</evidence>
<name>A0A2S2KSK2_9ARCH</name>
<feature type="domain" description="4Fe-4S ferredoxin-type" evidence="8">
    <location>
        <begin position="164"/>
        <end position="192"/>
    </location>
</feature>
<dbReference type="PRINTS" id="PR00625">
    <property type="entry name" value="JDOMAIN"/>
</dbReference>
<gene>
    <name evidence="9" type="ORF">NZNM25_14270</name>
</gene>
<dbReference type="InterPro" id="IPR017896">
    <property type="entry name" value="4Fe4S_Fe-S-bd"/>
</dbReference>
<dbReference type="GO" id="GO:0005737">
    <property type="term" value="C:cytoplasm"/>
    <property type="evidence" value="ECO:0007669"/>
    <property type="project" value="TreeGrafter"/>
</dbReference>
<evidence type="ECO:0000259" key="7">
    <source>
        <dbReference type="PROSITE" id="PS50076"/>
    </source>
</evidence>
<dbReference type="InterPro" id="IPR001623">
    <property type="entry name" value="DnaJ_domain"/>
</dbReference>
<accession>A0A2S2KSK2</accession>
<dbReference type="GO" id="GO:0009055">
    <property type="term" value="F:electron transfer activity"/>
    <property type="evidence" value="ECO:0007669"/>
    <property type="project" value="UniProtKB-UniRule"/>
</dbReference>
<keyword evidence="10" id="KW-1185">Reference proteome</keyword>
<keyword evidence="2 5" id="KW-0479">Metal-binding</keyword>
<dbReference type="Gene3D" id="3.30.70.20">
    <property type="match status" value="1"/>
</dbReference>
<dbReference type="SMART" id="SM00271">
    <property type="entry name" value="DnaJ"/>
    <property type="match status" value="1"/>
</dbReference>
<comment type="function">
    <text evidence="5">Ferredoxins are iron-sulfur proteins that transfer electrons in a wide variety of metabolic reactions.</text>
</comment>
<dbReference type="SUPFAM" id="SSF46565">
    <property type="entry name" value="Chaperone J-domain"/>
    <property type="match status" value="1"/>
</dbReference>
<dbReference type="PANTHER" id="PTHR43948:SF10">
    <property type="entry name" value="MRJ, ISOFORM E"/>
    <property type="match status" value="1"/>
</dbReference>
<comment type="caution">
    <text evidence="9">The sequence shown here is derived from an EMBL/GenBank/DDBJ whole genome shotgun (WGS) entry which is preliminary data.</text>
</comment>
<keyword evidence="5" id="KW-0813">Transport</keyword>
<dbReference type="PROSITE" id="PS50076">
    <property type="entry name" value="DNAJ_2"/>
    <property type="match status" value="1"/>
</dbReference>
<dbReference type="EMBL" id="BGKI01000007">
    <property type="protein sequence ID" value="GBH34636.1"/>
    <property type="molecule type" value="Genomic_DNA"/>
</dbReference>
<organism evidence="9 10">
    <name type="scientific">Nitrosopumilus zosterae</name>
    <dbReference type="NCBI Taxonomy" id="718286"/>
    <lineage>
        <taxon>Archaea</taxon>
        <taxon>Nitrososphaerota</taxon>
        <taxon>Nitrososphaeria</taxon>
        <taxon>Nitrosopumilales</taxon>
        <taxon>Nitrosopumilaceae</taxon>
        <taxon>Nitrosopumilus</taxon>
    </lineage>
</organism>
<dbReference type="InterPro" id="IPR001080">
    <property type="entry name" value="3Fe4S_ferredoxin"/>
</dbReference>
<keyword evidence="4 5" id="KW-0411">Iron-sulfur</keyword>
<comment type="cofactor">
    <cofactor evidence="1">
        <name>[4Fe-4S] cluster</name>
        <dbReference type="ChEBI" id="CHEBI:49883"/>
    </cofactor>
</comment>
<feature type="compositionally biased region" description="Basic residues" evidence="6">
    <location>
        <begin position="81"/>
        <end position="98"/>
    </location>
</feature>